<proteinExistence type="predicted"/>
<keyword evidence="2" id="KW-1133">Transmembrane helix</keyword>
<keyword evidence="2" id="KW-0812">Transmembrane</keyword>
<evidence type="ECO:0000256" key="2">
    <source>
        <dbReference type="SAM" id="Phobius"/>
    </source>
</evidence>
<dbReference type="RefSeq" id="WP_380124542.1">
    <property type="nucleotide sequence ID" value="NZ_JBHSIU010000066.1"/>
</dbReference>
<name>A0ABV9WAU2_9ACTN</name>
<feature type="compositionally biased region" description="Pro residues" evidence="1">
    <location>
        <begin position="1"/>
        <end position="13"/>
    </location>
</feature>
<keyword evidence="4" id="KW-1185">Reference proteome</keyword>
<keyword evidence="2" id="KW-0472">Membrane</keyword>
<evidence type="ECO:0000313" key="3">
    <source>
        <dbReference type="EMBL" id="MFC5004547.1"/>
    </source>
</evidence>
<evidence type="ECO:0000256" key="1">
    <source>
        <dbReference type="SAM" id="MobiDB-lite"/>
    </source>
</evidence>
<dbReference type="Proteomes" id="UP001595912">
    <property type="component" value="Unassembled WGS sequence"/>
</dbReference>
<sequence>MPPHKPAAPPTMPPSDEEPTPQQAARSLQELTTRRHQAARVRSPRWMRWLGGAVLAGEGLAQDLFPPASGVISLGVIAVLLVLALAVRFRPVGAALGYRASVRGRPPTNVSVVTIGGIAAIIAVEFALHQVAQQTHWPWSHTITGVLVGLLLALGLPWAVEQAYRDHEEARRDGD</sequence>
<dbReference type="EMBL" id="JBHSIU010000066">
    <property type="protein sequence ID" value="MFC5004547.1"/>
    <property type="molecule type" value="Genomic_DNA"/>
</dbReference>
<reference evidence="4" key="1">
    <citation type="journal article" date="2019" name="Int. J. Syst. Evol. Microbiol.">
        <title>The Global Catalogue of Microorganisms (GCM) 10K type strain sequencing project: providing services to taxonomists for standard genome sequencing and annotation.</title>
        <authorList>
            <consortium name="The Broad Institute Genomics Platform"/>
            <consortium name="The Broad Institute Genome Sequencing Center for Infectious Disease"/>
            <person name="Wu L."/>
            <person name="Ma J."/>
        </authorList>
    </citation>
    <scope>NUCLEOTIDE SEQUENCE [LARGE SCALE GENOMIC DNA]</scope>
    <source>
        <strain evidence="4">CGMCC 4.7152</strain>
    </source>
</reference>
<feature type="transmembrane region" description="Helical" evidence="2">
    <location>
        <begin position="110"/>
        <end position="132"/>
    </location>
</feature>
<accession>A0ABV9WAU2</accession>
<evidence type="ECO:0000313" key="4">
    <source>
        <dbReference type="Proteomes" id="UP001595912"/>
    </source>
</evidence>
<gene>
    <name evidence="3" type="ORF">ACFPIJ_42825</name>
</gene>
<organism evidence="3 4">
    <name type="scientific">Dactylosporangium cerinum</name>
    <dbReference type="NCBI Taxonomy" id="1434730"/>
    <lineage>
        <taxon>Bacteria</taxon>
        <taxon>Bacillati</taxon>
        <taxon>Actinomycetota</taxon>
        <taxon>Actinomycetes</taxon>
        <taxon>Micromonosporales</taxon>
        <taxon>Micromonosporaceae</taxon>
        <taxon>Dactylosporangium</taxon>
    </lineage>
</organism>
<comment type="caution">
    <text evidence="3">The sequence shown here is derived from an EMBL/GenBank/DDBJ whole genome shotgun (WGS) entry which is preliminary data.</text>
</comment>
<evidence type="ECO:0008006" key="5">
    <source>
        <dbReference type="Google" id="ProtNLM"/>
    </source>
</evidence>
<protein>
    <recommendedName>
        <fullName evidence="5">Integral membrane protein</fullName>
    </recommendedName>
</protein>
<feature type="transmembrane region" description="Helical" evidence="2">
    <location>
        <begin position="138"/>
        <end position="160"/>
    </location>
</feature>
<feature type="transmembrane region" description="Helical" evidence="2">
    <location>
        <begin position="71"/>
        <end position="89"/>
    </location>
</feature>
<feature type="region of interest" description="Disordered" evidence="1">
    <location>
        <begin position="1"/>
        <end position="24"/>
    </location>
</feature>